<dbReference type="EMBL" id="LPUR01000001">
    <property type="protein sequence ID" value="KXH84995.1"/>
    <property type="molecule type" value="Genomic_DNA"/>
</dbReference>
<accession>A0A135WJE0</accession>
<protein>
    <submittedName>
        <fullName evidence="1">Uncharacterized protein</fullName>
    </submittedName>
</protein>
<organism evidence="1 2">
    <name type="scientific">Chryseobacterium kwangjuense</name>
    <dbReference type="NCBI Taxonomy" id="267125"/>
    <lineage>
        <taxon>Bacteria</taxon>
        <taxon>Pseudomonadati</taxon>
        <taxon>Bacteroidota</taxon>
        <taxon>Flavobacteriia</taxon>
        <taxon>Flavobacteriales</taxon>
        <taxon>Weeksellaceae</taxon>
        <taxon>Chryseobacterium group</taxon>
        <taxon>Chryseobacterium</taxon>
    </lineage>
</organism>
<comment type="caution">
    <text evidence="1">The sequence shown here is derived from an EMBL/GenBank/DDBJ whole genome shotgun (WGS) entry which is preliminary data.</text>
</comment>
<evidence type="ECO:0000313" key="1">
    <source>
        <dbReference type="EMBL" id="KXH84995.1"/>
    </source>
</evidence>
<evidence type="ECO:0000313" key="2">
    <source>
        <dbReference type="Proteomes" id="UP000070513"/>
    </source>
</evidence>
<sequence length="1218" mass="132010">MAQSETEIIFSNENSGNPALYVYDQAGPHWTALLLPDGSTYTDPTISLQVAAKQQVYFLFATKAPADTKGFIERYRPYLLKFRQNVTANLTTAWLNNPDQIPSTNNTTVLNFAQFGTTSPFVVGQPFSVTIGKGFGTLTITNNTVMQLQPDNDSPNALRLIWVPGNPNMSFANKTLGTNSIFRSDITIPFSGPGTGSFRFLLGLNMNLDFKGYGLQNNYYYGDSTNPSYFAYPILKAGSTNDFLITQTEIDLLDIANSDGLNTYFAITGQIYNTNTGQTKAAGLPSYYAINTGYPLTLWPAVDMADSGAPVNNLFPTDHSARFVISPRDSAGTQPYYLSPEGDFYLDPGASQAAFADENGQYSLLPGLSGTEVISFTPYENNAGSITGDTIRFTSKQAAFAANFPGQEVSLANPGTDKPVLDSTYLTAWANIIASTPGNVQYASQPQGASLFAKGHGIASPDNNITGFLGFYEPSVDMPQTNGFAVPLAPYLGVNPVPPPSAEGIGTFESKVLSAERKGLISAAFTTPRASKSQARRTMAKAGASDYTASATPQGLVANVNNNGGWSLLNLAQNTVNNGPPEYLNPESQVPATPPQYQLSFINLMPQMQSAFLTNQQFLVVTNNQYLGELFSTMNTPGGGSSSQPVFNNKMSIEDWPFDLNVGVNNTYADYNNILIFKFCKGTIIDRVKNPKEWTQANAFNIDQNNTDPATAYNQLVAVSSWLQTYLEEAEDAYNKAVADPASGQLEYYQKFHNIINDPNWNGILALKATIDLQEFPQQLKGLISGINLKNFYAHHFGIEVNRVDASDVITMDPISSLFGLINYVDPAYAQQIAQGLNPNKPVQPAAGATYDFKVLFLQVLFENTAIKDFASKLQLTMNNLFSDKVTGTNNPYGSNSLNTVVLNGTYQDHNGTPVYVFDNKDDNLFYFDSNLLTNVEITKIQFNTLTTDPAALDIQSRFTMWGYLNFDTMVAQAATEDGTAYSLDAFSFGLPLKDDTLQQGLNYSNLYVNMAFNLNTPTVTTYAFDASQIAFNSSQSNARTNSLYPNFALQINKLLSGNDDSAPSGQGYLKLALPGINATGLAGDWYGLQMTLNMGSPGELASSTGFNASLLIAWSPGSKSASPGYNAFVGIKLPGTSSNAKLLSIQGVLKLTIDKLSLQYVTDQQSYLLTLSNIALKLLGILKLPPGGNTDFLLFGNPDPGATAKSLGWYAAYNKNV</sequence>
<dbReference type="AlphaFoldDB" id="A0A135WJE0"/>
<gene>
    <name evidence="1" type="ORF">AU378_04360</name>
</gene>
<dbReference type="RefSeq" id="WP_062648378.1">
    <property type="nucleotide sequence ID" value="NZ_LPUR01000001.1"/>
</dbReference>
<dbReference type="OrthoDB" id="580741at2"/>
<reference evidence="1 2" key="2">
    <citation type="journal article" date="2016" name="Genome Announc.">
        <title>Draft Genome Sequence of a Biocontrol Rhizobacterium, Chryseobacterium kwangjuense Strain KJ1R5, Isolated from Pepper (Capsicum annuum).</title>
        <authorList>
            <person name="Jeong J.J."/>
            <person name="Park H."/>
            <person name="Park B.H."/>
            <person name="Mannaa M."/>
            <person name="Sang M.K."/>
            <person name="Choi I.G."/>
            <person name="Kim K.D."/>
        </authorList>
    </citation>
    <scope>NUCLEOTIDE SEQUENCE [LARGE SCALE GENOMIC DNA]</scope>
    <source>
        <strain evidence="1 2">KJ1R5</strain>
    </source>
</reference>
<proteinExistence type="predicted"/>
<reference evidence="2" key="1">
    <citation type="submission" date="2015-12" db="EMBL/GenBank/DDBJ databases">
        <title>Genome sequence of a biocontrol rhizobacterium Chryseobacterium kwangjuense strain KJ1R5 isolated from pepper (Capsicum annuum L.).</title>
        <authorList>
            <person name="Jeong J.-J."/>
            <person name="Park H."/>
            <person name="Mannaa M."/>
            <person name="Sang M.K."/>
            <person name="Choi I.-G."/>
            <person name="Kim K.D."/>
        </authorList>
    </citation>
    <scope>NUCLEOTIDE SEQUENCE [LARGE SCALE GENOMIC DNA]</scope>
    <source>
        <strain evidence="2">KJ1R5</strain>
    </source>
</reference>
<name>A0A135WJE0_9FLAO</name>
<dbReference type="Proteomes" id="UP000070513">
    <property type="component" value="Unassembled WGS sequence"/>
</dbReference>